<dbReference type="Gene3D" id="2.130.10.10">
    <property type="entry name" value="YVTN repeat-like/Quinoprotein amine dehydrogenase"/>
    <property type="match status" value="1"/>
</dbReference>
<dbReference type="Pfam" id="PF00400">
    <property type="entry name" value="WD40"/>
    <property type="match status" value="1"/>
</dbReference>
<evidence type="ECO:0000256" key="5">
    <source>
        <dbReference type="ARBA" id="ARBA00022737"/>
    </source>
</evidence>
<dbReference type="PANTHER" id="PTHR14773:SF0">
    <property type="entry name" value="WD REPEAT-CONTAINING PROTEIN 76"/>
    <property type="match status" value="1"/>
</dbReference>
<evidence type="ECO:0000256" key="7">
    <source>
        <dbReference type="RuleBase" id="RU365004"/>
    </source>
</evidence>
<keyword evidence="4 6" id="KW-0853">WD repeat</keyword>
<dbReference type="InterPro" id="IPR050853">
    <property type="entry name" value="WD_repeat_DNA-damage-binding"/>
</dbReference>
<organism evidence="9 10">
    <name type="scientific">Oryzias latipes</name>
    <name type="common">Japanese rice fish</name>
    <name type="synonym">Japanese killifish</name>
    <dbReference type="NCBI Taxonomy" id="8090"/>
    <lineage>
        <taxon>Eukaryota</taxon>
        <taxon>Metazoa</taxon>
        <taxon>Chordata</taxon>
        <taxon>Craniata</taxon>
        <taxon>Vertebrata</taxon>
        <taxon>Euteleostomi</taxon>
        <taxon>Actinopterygii</taxon>
        <taxon>Neopterygii</taxon>
        <taxon>Teleostei</taxon>
        <taxon>Neoteleostei</taxon>
        <taxon>Acanthomorphata</taxon>
        <taxon>Ovalentaria</taxon>
        <taxon>Atherinomorphae</taxon>
        <taxon>Beloniformes</taxon>
        <taxon>Adrianichthyidae</taxon>
        <taxon>Oryziinae</taxon>
        <taxon>Oryzias</taxon>
    </lineage>
</organism>
<comment type="subunit">
    <text evidence="7">Interacts with CUL4A and/or CUL4B.</text>
</comment>
<dbReference type="Ensembl" id="ENSORLT00020013761.1">
    <property type="protein sequence ID" value="ENSORLP00020000987.1"/>
    <property type="gene ID" value="ENSORLG00020001703.1"/>
</dbReference>
<evidence type="ECO:0000256" key="2">
    <source>
        <dbReference type="ARBA" id="ARBA00005434"/>
    </source>
</evidence>
<dbReference type="FunFam" id="2.130.10.10:FF:000180">
    <property type="entry name" value="WD repeat-containing protein 76"/>
    <property type="match status" value="1"/>
</dbReference>
<evidence type="ECO:0000313" key="10">
    <source>
        <dbReference type="Proteomes" id="UP000265180"/>
    </source>
</evidence>
<dbReference type="InterPro" id="IPR015943">
    <property type="entry name" value="WD40/YVTN_repeat-like_dom_sf"/>
</dbReference>
<dbReference type="SMART" id="SM00320">
    <property type="entry name" value="WD40"/>
    <property type="match status" value="5"/>
</dbReference>
<evidence type="ECO:0000256" key="3">
    <source>
        <dbReference type="ARBA" id="ARBA00021234"/>
    </source>
</evidence>
<feature type="compositionally biased region" description="Basic and acidic residues" evidence="8">
    <location>
        <begin position="64"/>
        <end position="87"/>
    </location>
</feature>
<dbReference type="AlphaFoldDB" id="A0A3P9JXD9"/>
<reference evidence="9" key="3">
    <citation type="submission" date="2025-08" db="UniProtKB">
        <authorList>
            <consortium name="Ensembl"/>
        </authorList>
    </citation>
    <scope>IDENTIFICATION</scope>
    <source>
        <strain evidence="9">HNI</strain>
    </source>
</reference>
<dbReference type="InterPro" id="IPR001680">
    <property type="entry name" value="WD40_rpt"/>
</dbReference>
<feature type="region of interest" description="Disordered" evidence="8">
    <location>
        <begin position="163"/>
        <end position="184"/>
    </location>
</feature>
<evidence type="ECO:0000256" key="6">
    <source>
        <dbReference type="PROSITE-ProRule" id="PRU00221"/>
    </source>
</evidence>
<name>A0A3P9JXD9_ORYLA</name>
<reference evidence="9" key="4">
    <citation type="submission" date="2025-09" db="UniProtKB">
        <authorList>
            <consortium name="Ensembl"/>
        </authorList>
    </citation>
    <scope>IDENTIFICATION</scope>
    <source>
        <strain evidence="9">HNI</strain>
    </source>
</reference>
<comment type="function">
    <text evidence="1 7">Specifically binds 5-hydroxymethylcytosine (5hmC), suggesting that it acts as a specific reader of 5hmC.</text>
</comment>
<comment type="similarity">
    <text evidence="2 7">Belongs to the WD repeat DDB2/WDR76 family.</text>
</comment>
<protein>
    <recommendedName>
        <fullName evidence="3 7">WD repeat-containing protein 76</fullName>
    </recommendedName>
</protein>
<sequence>MTCFERALEVKVMTNWTHLWQDLTPESLGATVRRSSRSVLVPKRLRYSPNLKAEAPLKKTKRNSQGDKFRPKKPKVEEDVTKSDEEQKSYGQLSAYELERLENIRQNQAFLSSINLFQATEELKQLTRPKPSQRGLRSQGVKDVLPARKSLRLQKKEAEVLTLPPEPTGTFHHDQSSPAKKPSGPLPMEAINMAEDYKLPPPLLELLSEEPQQRKLKLELKEYTSELKDMKITEEKVVKVVKDRIFSAAFHPCSSSLLMAAGDKWGKVGLWNLGGVWGDDGVLLFEPHTRPVGCMAFSTARPTQLLSLSYDGSLRCMDVEKAVFDDVYDIEDGLKTFAFMSHDCSTLVVGDWYGEVAIVDRRTPGNSHESLHTLDTKTLRCVSVHPLQMHYFAVAESRAVNIYDSRCLKKTKSKAVSLLQGHTLGVSSAYFSPCSGNRVLTSCLDNNIRIYDTSAMTSSSPLLTSIRHDMQTGRWLSKLSAVWDPKQEDCFVVGSMMRPRRVQVFHESGRLLHSFMDSENLNTVLSVTAFHPTRNAVLGGNASGRLHVFAS</sequence>
<evidence type="ECO:0000256" key="1">
    <source>
        <dbReference type="ARBA" id="ARBA00002530"/>
    </source>
</evidence>
<proteinExistence type="inferred from homology"/>
<dbReference type="PROSITE" id="PS50082">
    <property type="entry name" value="WD_REPEATS_2"/>
    <property type="match status" value="1"/>
</dbReference>
<feature type="repeat" description="WD" evidence="6">
    <location>
        <begin position="419"/>
        <end position="461"/>
    </location>
</feature>
<reference key="1">
    <citation type="journal article" date="2007" name="Nature">
        <title>The medaka draft genome and insights into vertebrate genome evolution.</title>
        <authorList>
            <person name="Kasahara M."/>
            <person name="Naruse K."/>
            <person name="Sasaki S."/>
            <person name="Nakatani Y."/>
            <person name="Qu W."/>
            <person name="Ahsan B."/>
            <person name="Yamada T."/>
            <person name="Nagayasu Y."/>
            <person name="Doi K."/>
            <person name="Kasai Y."/>
            <person name="Jindo T."/>
            <person name="Kobayashi D."/>
            <person name="Shimada A."/>
            <person name="Toyoda A."/>
            <person name="Kuroki Y."/>
            <person name="Fujiyama A."/>
            <person name="Sasaki T."/>
            <person name="Shimizu A."/>
            <person name="Asakawa S."/>
            <person name="Shimizu N."/>
            <person name="Hashimoto S."/>
            <person name="Yang J."/>
            <person name="Lee Y."/>
            <person name="Matsushima K."/>
            <person name="Sugano S."/>
            <person name="Sakaizumi M."/>
            <person name="Narita T."/>
            <person name="Ohishi K."/>
            <person name="Haga S."/>
            <person name="Ohta F."/>
            <person name="Nomoto H."/>
            <person name="Nogata K."/>
            <person name="Morishita T."/>
            <person name="Endo T."/>
            <person name="Shin-I T."/>
            <person name="Takeda H."/>
            <person name="Morishita S."/>
            <person name="Kohara Y."/>
        </authorList>
    </citation>
    <scope>NUCLEOTIDE SEQUENCE [LARGE SCALE GENOMIC DNA]</scope>
    <source>
        <strain>Hd-rR</strain>
    </source>
</reference>
<accession>A0A3P9JXD9</accession>
<dbReference type="InterPro" id="IPR036322">
    <property type="entry name" value="WD40_repeat_dom_sf"/>
</dbReference>
<evidence type="ECO:0000256" key="8">
    <source>
        <dbReference type="SAM" id="MobiDB-lite"/>
    </source>
</evidence>
<reference evidence="9 10" key="2">
    <citation type="submission" date="2017-04" db="EMBL/GenBank/DDBJ databases">
        <title>CpG methylation of centromeres and impact of large insertions on vertebrate speciation.</title>
        <authorList>
            <person name="Ichikawa K."/>
            <person name="Yoshimura J."/>
            <person name="Morishita S."/>
        </authorList>
    </citation>
    <scope>NUCLEOTIDE SEQUENCE</scope>
    <source>
        <strain evidence="9 10">HNI</strain>
    </source>
</reference>
<keyword evidence="5" id="KW-0677">Repeat</keyword>
<feature type="region of interest" description="Disordered" evidence="8">
    <location>
        <begin position="51"/>
        <end position="87"/>
    </location>
</feature>
<evidence type="ECO:0000313" key="9">
    <source>
        <dbReference type="Ensembl" id="ENSORLP00020000987.1"/>
    </source>
</evidence>
<evidence type="ECO:0000256" key="4">
    <source>
        <dbReference type="ARBA" id="ARBA00022574"/>
    </source>
</evidence>
<dbReference type="Proteomes" id="UP000265180">
    <property type="component" value="Chromosome 3"/>
</dbReference>
<dbReference type="PANTHER" id="PTHR14773">
    <property type="entry name" value="WD REPEAT-CONTAINING PROTEIN 76"/>
    <property type="match status" value="1"/>
</dbReference>
<dbReference type="SUPFAM" id="SSF50978">
    <property type="entry name" value="WD40 repeat-like"/>
    <property type="match status" value="1"/>
</dbReference>